<dbReference type="GO" id="GO:0006207">
    <property type="term" value="P:'de novo' pyrimidine nucleobase biosynthetic process"/>
    <property type="evidence" value="ECO:0007669"/>
    <property type="project" value="InterPro"/>
</dbReference>
<dbReference type="RefSeq" id="WP_270455224.1">
    <property type="nucleotide sequence ID" value="NZ_JADPIE010000010.1"/>
</dbReference>
<protein>
    <recommendedName>
        <fullName evidence="6">Dihydroorotate dehydrogenase B (NAD(+)), catalytic subunit</fullName>
        <ecNumber evidence="5">1.3.1.14</ecNumber>
    </recommendedName>
    <alternativeName>
        <fullName evidence="11">Dihydroorotate oxidase B</fullName>
    </alternativeName>
    <alternativeName>
        <fullName evidence="14">Dihydrothymine dehydrogenase</fullName>
    </alternativeName>
    <alternativeName>
        <fullName evidence="12">Dihydrouracil dehydrogenase</fullName>
    </alternativeName>
    <alternativeName>
        <fullName evidence="13">Orotate reductase (NADH)</fullName>
    </alternativeName>
</protein>
<comment type="catalytic activity">
    <reaction evidence="15">
        <text>(S)-dihydroorotate + NAD(+) = orotate + NADH + H(+)</text>
        <dbReference type="Rhea" id="RHEA:13513"/>
        <dbReference type="ChEBI" id="CHEBI:15378"/>
        <dbReference type="ChEBI" id="CHEBI:30839"/>
        <dbReference type="ChEBI" id="CHEBI:30864"/>
        <dbReference type="ChEBI" id="CHEBI:57540"/>
        <dbReference type="ChEBI" id="CHEBI:57945"/>
        <dbReference type="EC" id="1.3.1.14"/>
    </reaction>
</comment>
<keyword evidence="8" id="KW-0288">FMN</keyword>
<evidence type="ECO:0000256" key="13">
    <source>
        <dbReference type="ARBA" id="ARBA00032046"/>
    </source>
</evidence>
<comment type="similarity">
    <text evidence="4">Belongs to the dihydropyrimidine dehydrogenase family.</text>
</comment>
<evidence type="ECO:0000256" key="15">
    <source>
        <dbReference type="ARBA" id="ARBA00048996"/>
    </source>
</evidence>
<dbReference type="GO" id="GO:0006221">
    <property type="term" value="P:pyrimidine nucleotide biosynthetic process"/>
    <property type="evidence" value="ECO:0007669"/>
    <property type="project" value="UniProtKB-KW"/>
</dbReference>
<dbReference type="Proteomes" id="UP000621436">
    <property type="component" value="Unassembled WGS sequence"/>
</dbReference>
<organism evidence="17 18">
    <name type="scientific">Halonatronomonas betaini</name>
    <dbReference type="NCBI Taxonomy" id="2778430"/>
    <lineage>
        <taxon>Bacteria</taxon>
        <taxon>Bacillati</taxon>
        <taxon>Bacillota</taxon>
        <taxon>Clostridia</taxon>
        <taxon>Halanaerobiales</taxon>
        <taxon>Halarsenatibacteraceae</taxon>
        <taxon>Halonatronomonas</taxon>
    </lineage>
</organism>
<evidence type="ECO:0000256" key="14">
    <source>
        <dbReference type="ARBA" id="ARBA00032722"/>
    </source>
</evidence>
<dbReference type="SUPFAM" id="SSF51395">
    <property type="entry name" value="FMN-linked oxidoreductases"/>
    <property type="match status" value="1"/>
</dbReference>
<evidence type="ECO:0000256" key="9">
    <source>
        <dbReference type="ARBA" id="ARBA00022975"/>
    </source>
</evidence>
<name>A0A931ATX5_9FIRM</name>
<evidence type="ECO:0000256" key="3">
    <source>
        <dbReference type="ARBA" id="ARBA00004715"/>
    </source>
</evidence>
<feature type="domain" description="4Fe-4S ferredoxin-type" evidence="16">
    <location>
        <begin position="304"/>
        <end position="333"/>
    </location>
</feature>
<keyword evidence="7" id="KW-0285">Flavoprotein</keyword>
<evidence type="ECO:0000313" key="18">
    <source>
        <dbReference type="Proteomes" id="UP000621436"/>
    </source>
</evidence>
<dbReference type="InterPro" id="IPR001295">
    <property type="entry name" value="Dihydroorotate_DH_CS"/>
</dbReference>
<evidence type="ECO:0000256" key="5">
    <source>
        <dbReference type="ARBA" id="ARBA00012061"/>
    </source>
</evidence>
<keyword evidence="10" id="KW-0560">Oxidoreductase</keyword>
<comment type="function">
    <text evidence="2">Catalyzes the conversion of dihydroorotate to orotate with NAD(+) as electron acceptor.</text>
</comment>
<dbReference type="AlphaFoldDB" id="A0A931ATX5"/>
<comment type="cofactor">
    <cofactor evidence="1">
        <name>FMN</name>
        <dbReference type="ChEBI" id="CHEBI:58210"/>
    </cofactor>
</comment>
<dbReference type="PROSITE" id="PS51379">
    <property type="entry name" value="4FE4S_FER_2"/>
    <property type="match status" value="2"/>
</dbReference>
<evidence type="ECO:0000256" key="1">
    <source>
        <dbReference type="ARBA" id="ARBA00001917"/>
    </source>
</evidence>
<dbReference type="Gene3D" id="3.20.20.70">
    <property type="entry name" value="Aldolase class I"/>
    <property type="match status" value="1"/>
</dbReference>
<dbReference type="Gene3D" id="3.30.70.20">
    <property type="match status" value="1"/>
</dbReference>
<sequence length="365" mass="39221">MVDLSLELFGTEFKNPVMPAAGPPVKDAKLAKKAADGGAGAIVTKTISVEAAQVPRPNMASIRGGFMNTELWSEMGPDQWLDNEYPEIAKLGLPVIVGLGYSAEEIKELAAKVEPYADALELSTHYLGDDPTPVVESIKAAKEGADLPVWVKLSPQIDIPMFAKAAEEAGADGLVLINSFGPTIDFDVKDGRPLMGSANGFGWLSGPAIFPLALRAVYQAVTSVDIPVIGVGGISNGIDAIKMIMMGAEAVQVCTAPIVKGPEVYGKIVKEMEEFMEEHGYSSLDEIRGMAIEEMYSEDKFETVVPEVTEENCTTCMLCIESCVYYAIELDESEEFIKIDPEKCAGCGLCVTRCNFDALHLPPQQ</sequence>
<keyword evidence="18" id="KW-1185">Reference proteome</keyword>
<dbReference type="Pfam" id="PF01180">
    <property type="entry name" value="DHO_dh"/>
    <property type="match status" value="1"/>
</dbReference>
<evidence type="ECO:0000259" key="16">
    <source>
        <dbReference type="PROSITE" id="PS51379"/>
    </source>
</evidence>
<dbReference type="GO" id="GO:0004589">
    <property type="term" value="F:dihydroorotate dehydrogenase (NAD+) activity"/>
    <property type="evidence" value="ECO:0007669"/>
    <property type="project" value="UniProtKB-EC"/>
</dbReference>
<dbReference type="Gene3D" id="2.30.26.10">
    <property type="entry name" value="Dihydroorotate Dehydrogenase A, chain A, domain 2"/>
    <property type="match status" value="1"/>
</dbReference>
<dbReference type="InterPro" id="IPR013785">
    <property type="entry name" value="Aldolase_TIM"/>
</dbReference>
<evidence type="ECO:0000256" key="8">
    <source>
        <dbReference type="ARBA" id="ARBA00022643"/>
    </source>
</evidence>
<dbReference type="InterPro" id="IPR050074">
    <property type="entry name" value="DHO_dehydrogenase"/>
</dbReference>
<dbReference type="PANTHER" id="PTHR48109:SF1">
    <property type="entry name" value="DIHYDROOROTATE DEHYDROGENASE (FUMARATE)"/>
    <property type="match status" value="1"/>
</dbReference>
<evidence type="ECO:0000256" key="4">
    <source>
        <dbReference type="ARBA" id="ARBA00010804"/>
    </source>
</evidence>
<dbReference type="EC" id="1.3.1.14" evidence="5"/>
<evidence type="ECO:0000256" key="6">
    <source>
        <dbReference type="ARBA" id="ARBA00018101"/>
    </source>
</evidence>
<dbReference type="Pfam" id="PF12838">
    <property type="entry name" value="Fer4_7"/>
    <property type="match status" value="1"/>
</dbReference>
<keyword evidence="9" id="KW-0665">Pyrimidine biosynthesis</keyword>
<dbReference type="EMBL" id="JADPIE010000010">
    <property type="protein sequence ID" value="MBF8438124.1"/>
    <property type="molecule type" value="Genomic_DNA"/>
</dbReference>
<comment type="caution">
    <text evidence="17">The sequence shown here is derived from an EMBL/GenBank/DDBJ whole genome shotgun (WGS) entry which is preliminary data.</text>
</comment>
<evidence type="ECO:0000256" key="7">
    <source>
        <dbReference type="ARBA" id="ARBA00022630"/>
    </source>
</evidence>
<dbReference type="InterPro" id="IPR017896">
    <property type="entry name" value="4Fe4S_Fe-S-bd"/>
</dbReference>
<dbReference type="GO" id="GO:0005737">
    <property type="term" value="C:cytoplasm"/>
    <property type="evidence" value="ECO:0007669"/>
    <property type="project" value="InterPro"/>
</dbReference>
<evidence type="ECO:0000256" key="11">
    <source>
        <dbReference type="ARBA" id="ARBA00029718"/>
    </source>
</evidence>
<proteinExistence type="inferred from homology"/>
<evidence type="ECO:0000256" key="2">
    <source>
        <dbReference type="ARBA" id="ARBA00003616"/>
    </source>
</evidence>
<dbReference type="SUPFAM" id="SSF54862">
    <property type="entry name" value="4Fe-4S ferredoxins"/>
    <property type="match status" value="1"/>
</dbReference>
<feature type="domain" description="4Fe-4S ferredoxin-type" evidence="16">
    <location>
        <begin position="335"/>
        <end position="364"/>
    </location>
</feature>
<dbReference type="InterPro" id="IPR023359">
    <property type="entry name" value="Dihydro_DH_chainA_dom2"/>
</dbReference>
<gene>
    <name evidence="17" type="ORF">I0Q91_13610</name>
</gene>
<reference evidence="17" key="1">
    <citation type="submission" date="2020-11" db="EMBL/GenBank/DDBJ databases">
        <title>Halonatronomonas betainensis gen. nov., sp. nov. a novel haloalkaliphilic representative of the family Halanaerobiacae capable of betaine degradation.</title>
        <authorList>
            <person name="Boltyanskaya Y."/>
            <person name="Kevbrin V."/>
            <person name="Detkova E."/>
            <person name="Grouzdev D.S."/>
            <person name="Koziaeva V."/>
            <person name="Zhilina T."/>
        </authorList>
    </citation>
    <scope>NUCLEOTIDE SEQUENCE</scope>
    <source>
        <strain evidence="17">Z-7014</strain>
    </source>
</reference>
<comment type="pathway">
    <text evidence="3">Pyrimidine metabolism; UMP biosynthesis via de novo pathway; orotate from (S)-dihydroorotate (NAD(+) route): step 1/1.</text>
</comment>
<accession>A0A931ATX5</accession>
<dbReference type="InterPro" id="IPR005720">
    <property type="entry name" value="Dihydroorotate_DH_cat"/>
</dbReference>
<evidence type="ECO:0000256" key="12">
    <source>
        <dbReference type="ARBA" id="ARBA00030119"/>
    </source>
</evidence>
<dbReference type="PANTHER" id="PTHR48109">
    <property type="entry name" value="DIHYDROOROTATE DEHYDROGENASE (QUINONE), MITOCHONDRIAL-RELATED"/>
    <property type="match status" value="1"/>
</dbReference>
<dbReference type="PROSITE" id="PS00912">
    <property type="entry name" value="DHODEHASE_2"/>
    <property type="match status" value="1"/>
</dbReference>
<evidence type="ECO:0000256" key="10">
    <source>
        <dbReference type="ARBA" id="ARBA00023002"/>
    </source>
</evidence>
<evidence type="ECO:0000313" key="17">
    <source>
        <dbReference type="EMBL" id="MBF8438124.1"/>
    </source>
</evidence>